<organism evidence="1 2">
    <name type="scientific">Mycolicibacterium mucogenicum</name>
    <name type="common">Mycobacterium mucogenicum</name>
    <dbReference type="NCBI Taxonomy" id="56689"/>
    <lineage>
        <taxon>Bacteria</taxon>
        <taxon>Bacillati</taxon>
        <taxon>Actinomycetota</taxon>
        <taxon>Actinomycetes</taxon>
        <taxon>Mycobacteriales</taxon>
        <taxon>Mycobacteriaceae</taxon>
        <taxon>Mycolicibacterium</taxon>
    </lineage>
</organism>
<dbReference type="Proteomes" id="UP000294929">
    <property type="component" value="Unassembled WGS sequence"/>
</dbReference>
<evidence type="ECO:0000313" key="1">
    <source>
        <dbReference type="EMBL" id="TDK88663.1"/>
    </source>
</evidence>
<name>A0A4R5WF22_MYCMU</name>
<gene>
    <name evidence="1" type="ORF">EUA03_14720</name>
</gene>
<dbReference type="RefSeq" id="WP_133427045.1">
    <property type="nucleotide sequence ID" value="NZ_SDLO01000010.1"/>
</dbReference>
<comment type="caution">
    <text evidence="1">The sequence shown here is derived from an EMBL/GenBank/DDBJ whole genome shotgun (WGS) entry which is preliminary data.</text>
</comment>
<protein>
    <submittedName>
        <fullName evidence="1">Uncharacterized protein</fullName>
    </submittedName>
</protein>
<proteinExistence type="predicted"/>
<evidence type="ECO:0000313" key="2">
    <source>
        <dbReference type="Proteomes" id="UP000294929"/>
    </source>
</evidence>
<dbReference type="AlphaFoldDB" id="A0A4R5WF22"/>
<accession>A0A4R5WF22</accession>
<sequence>MNHDRQARRDGLCADCGAAPATVGRFCEPCVTRGLPAERDPAEVRRELRVRRAACATLLWGIRLAQDGRDAEAGRAAGVEAAAAEGALDELAAAMVVVIRCHLGNVPAALVHFEAALAAEEYQHAAFVDGSAAAAEAHANRIILLCHKTIHDVARDLLVEGLEGELRAYSLVSDEPADDLDEGGAL</sequence>
<reference evidence="1 2" key="1">
    <citation type="submission" date="2019-01" db="EMBL/GenBank/DDBJ databases">
        <title>High-quality-draft genome sequences of five non-tuberculosis mycobacteriaceae isolated from a nosocomial environment.</title>
        <authorList>
            <person name="Tiago I."/>
            <person name="Alarico S."/>
            <person name="Pereira S.G."/>
            <person name="Coelho C."/>
            <person name="Maranha A."/>
            <person name="Empadinhas N."/>
        </authorList>
    </citation>
    <scope>NUCLEOTIDE SEQUENCE [LARGE SCALE GENOMIC DNA]</scope>
    <source>
        <strain evidence="1 2">24AIII</strain>
    </source>
</reference>
<dbReference type="EMBL" id="SDLO01000010">
    <property type="protein sequence ID" value="TDK88663.1"/>
    <property type="molecule type" value="Genomic_DNA"/>
</dbReference>